<dbReference type="EMBL" id="CP003378">
    <property type="protein sequence ID" value="AFZ70989.1"/>
    <property type="molecule type" value="Genomic_DNA"/>
</dbReference>
<dbReference type="Pfam" id="PF03465">
    <property type="entry name" value="eRF1_3"/>
    <property type="match status" value="1"/>
</dbReference>
<dbReference type="HOGENOM" id="CLU_035759_3_0_2"/>
<dbReference type="FunFam" id="3.30.420.60:FF:000003">
    <property type="entry name" value="Peptide chain release factor subunit 1"/>
    <property type="match status" value="1"/>
</dbReference>
<dbReference type="PANTHER" id="PTHR10113">
    <property type="entry name" value="PEPTIDE CHAIN RELEASE FACTOR SUBUNIT 1"/>
    <property type="match status" value="1"/>
</dbReference>
<sequence>MSNLEEKLLINKKQLAQVLKELKEWSAPATVLLSLYVPPGRPIGDVLQLLRDELSISDNIKLKRTRQAVKRAVSAAMDRVSMLQKIPQNGLVAFCGENMDTGEFICDMFSPPEKVPVFYYRTDKKFVLEILEEMIQSEDVVGIVIVERDQATIGILKGSRLEVLDEVEDYIPGKHMMGGQSQRRIDRIIEQMVDEFLKRLGERVNNYFLPYLEMGKLKAIIIAGPGYAKEDFVKSGYLDYRLQQLVNKELIDVAYQGEQGLREVVMKAQDVVQFAMYREASDALETFKGHLARNTGLVVYGEDDVKRALEMGMVSILLLHEDVNIERWKEEAEKSGAKVIVIPNSLPESDWFYKTFGGVAGILRYKIG</sequence>
<feature type="domain" description="eRF1/Pelota-like N-terminal" evidence="10">
    <location>
        <begin position="6"/>
        <end position="136"/>
    </location>
</feature>
<accession>L0AC30</accession>
<dbReference type="HAMAP" id="MF_00424">
    <property type="entry name" value="Rel_fact_arch_1"/>
    <property type="match status" value="1"/>
</dbReference>
<evidence type="ECO:0000256" key="6">
    <source>
        <dbReference type="ARBA" id="ARBA00022490"/>
    </source>
</evidence>
<evidence type="ECO:0000256" key="4">
    <source>
        <dbReference type="ARBA" id="ARBA00011520"/>
    </source>
</evidence>
<evidence type="ECO:0000256" key="1">
    <source>
        <dbReference type="ARBA" id="ARBA00002832"/>
    </source>
</evidence>
<evidence type="ECO:0000256" key="9">
    <source>
        <dbReference type="HAMAP-Rule" id="MF_00424"/>
    </source>
</evidence>
<keyword evidence="12" id="KW-1185">Reference proteome</keyword>
<dbReference type="SMART" id="SM01194">
    <property type="entry name" value="eRF1_1"/>
    <property type="match status" value="1"/>
</dbReference>
<dbReference type="STRING" id="1056495.Calag_1273"/>
<dbReference type="GeneID" id="14212533"/>
<protein>
    <recommendedName>
        <fullName evidence="5 9">Peptide chain release factor subunit 1</fullName>
    </recommendedName>
    <alternativeName>
        <fullName evidence="8 9">Translation termination factor aRF1</fullName>
    </alternativeName>
</protein>
<dbReference type="InterPro" id="IPR005140">
    <property type="entry name" value="eRF1_Pelota-like_N"/>
</dbReference>
<dbReference type="Pfam" id="PF03464">
    <property type="entry name" value="eRF1_2"/>
    <property type="match status" value="1"/>
</dbReference>
<dbReference type="InterPro" id="IPR005142">
    <property type="entry name" value="eRF1_3"/>
</dbReference>
<dbReference type="Pfam" id="PF03463">
    <property type="entry name" value="eRF1_1"/>
    <property type="match status" value="1"/>
</dbReference>
<comment type="function">
    <text evidence="1 9">Directs the termination of nascent peptide synthesis (translation) in response to the termination codons UAA, UAG and UGA.</text>
</comment>
<dbReference type="OrthoDB" id="1011at2157"/>
<comment type="subcellular location">
    <subcellularLocation>
        <location evidence="2 9">Cytoplasm</location>
    </subcellularLocation>
</comment>
<evidence type="ECO:0000256" key="2">
    <source>
        <dbReference type="ARBA" id="ARBA00004496"/>
    </source>
</evidence>
<dbReference type="InterPro" id="IPR029064">
    <property type="entry name" value="Ribosomal_eL30-like_sf"/>
</dbReference>
<dbReference type="KEGG" id="clg:Calag_1273"/>
<dbReference type="GO" id="GO:0005737">
    <property type="term" value="C:cytoplasm"/>
    <property type="evidence" value="ECO:0007669"/>
    <property type="project" value="UniProtKB-SubCell"/>
</dbReference>
<evidence type="ECO:0000256" key="7">
    <source>
        <dbReference type="ARBA" id="ARBA00022917"/>
    </source>
</evidence>
<evidence type="ECO:0000256" key="3">
    <source>
        <dbReference type="ARBA" id="ARBA00005326"/>
    </source>
</evidence>
<dbReference type="InParanoid" id="L0AC30"/>
<dbReference type="InterPro" id="IPR042226">
    <property type="entry name" value="eFR1_2_sf"/>
</dbReference>
<dbReference type="SUPFAM" id="SSF55315">
    <property type="entry name" value="L30e-like"/>
    <property type="match status" value="1"/>
</dbReference>
<evidence type="ECO:0000313" key="12">
    <source>
        <dbReference type="Proteomes" id="UP000010469"/>
    </source>
</evidence>
<dbReference type="RefSeq" id="WP_015232886.1">
    <property type="nucleotide sequence ID" value="NC_019791.1"/>
</dbReference>
<dbReference type="InterPro" id="IPR005141">
    <property type="entry name" value="eRF1_2"/>
</dbReference>
<dbReference type="NCBIfam" id="TIGR03676">
    <property type="entry name" value="aRF1_eRF1"/>
    <property type="match status" value="1"/>
</dbReference>
<dbReference type="FunCoup" id="L0AC30">
    <property type="interactions" value="259"/>
</dbReference>
<dbReference type="Gene3D" id="3.30.960.10">
    <property type="entry name" value="eRF1 domain 1"/>
    <property type="match status" value="1"/>
</dbReference>
<dbReference type="Gene3D" id="3.30.420.60">
    <property type="entry name" value="eRF1 domain 2"/>
    <property type="match status" value="1"/>
</dbReference>
<keyword evidence="7 9" id="KW-0648">Protein biosynthesis</keyword>
<evidence type="ECO:0000256" key="8">
    <source>
        <dbReference type="ARBA" id="ARBA00031168"/>
    </source>
</evidence>
<dbReference type="GO" id="GO:0016149">
    <property type="term" value="F:translation release factor activity, codon specific"/>
    <property type="evidence" value="ECO:0007669"/>
    <property type="project" value="UniProtKB-UniRule"/>
</dbReference>
<name>L0AC30_CALLD</name>
<reference evidence="12" key="1">
    <citation type="submission" date="2012-03" db="EMBL/GenBank/DDBJ databases">
        <title>Complete genome of Caldisphaera lagunensis DSM 15908.</title>
        <authorList>
            <person name="Lucas S."/>
            <person name="Copeland A."/>
            <person name="Lapidus A."/>
            <person name="Glavina del Rio T."/>
            <person name="Dalin E."/>
            <person name="Tice H."/>
            <person name="Bruce D."/>
            <person name="Goodwin L."/>
            <person name="Pitluck S."/>
            <person name="Peters L."/>
            <person name="Mikhailova N."/>
            <person name="Teshima H."/>
            <person name="Kyrpides N."/>
            <person name="Mavromatis K."/>
            <person name="Ivanova N."/>
            <person name="Brettin T."/>
            <person name="Detter J.C."/>
            <person name="Han C."/>
            <person name="Larimer F."/>
            <person name="Land M."/>
            <person name="Hauser L."/>
            <person name="Markowitz V."/>
            <person name="Cheng J.-F."/>
            <person name="Hugenholtz P."/>
            <person name="Woyke T."/>
            <person name="Wu D."/>
            <person name="Spring S."/>
            <person name="Schroeder M."/>
            <person name="Brambilla E."/>
            <person name="Klenk H.-P."/>
            <person name="Eisen J.A."/>
        </authorList>
    </citation>
    <scope>NUCLEOTIDE SEQUENCE [LARGE SCALE GENOMIC DNA]</scope>
    <source>
        <strain evidence="12">DSM 15908 / JCM 11604 / IC-154</strain>
    </source>
</reference>
<comment type="subunit">
    <text evidence="4 9">Heterodimer of two subunits, one of which binds GTP.</text>
</comment>
<dbReference type="SUPFAM" id="SSF53137">
    <property type="entry name" value="Translational machinery components"/>
    <property type="match status" value="1"/>
</dbReference>
<dbReference type="InterPro" id="IPR024049">
    <property type="entry name" value="eRF1_1_sf"/>
</dbReference>
<evidence type="ECO:0000313" key="11">
    <source>
        <dbReference type="EMBL" id="AFZ70989.1"/>
    </source>
</evidence>
<comment type="similarity">
    <text evidence="3 9">Belongs to the eukaryotic release factor 1 family.</text>
</comment>
<evidence type="ECO:0000256" key="5">
    <source>
        <dbReference type="ARBA" id="ARBA00019723"/>
    </source>
</evidence>
<dbReference type="InterPro" id="IPR020918">
    <property type="entry name" value="Peptide_chain-rel_aRF1"/>
</dbReference>
<gene>
    <name evidence="9" type="primary">prf1</name>
    <name evidence="11" type="ordered locus">Calag_1273</name>
</gene>
<dbReference type="SUPFAM" id="SSF55481">
    <property type="entry name" value="N-terminal domain of eukaryotic peptide chain release factor subunit 1, ERF1"/>
    <property type="match status" value="1"/>
</dbReference>
<dbReference type="Gene3D" id="3.30.1330.30">
    <property type="match status" value="1"/>
</dbReference>
<dbReference type="InterPro" id="IPR004403">
    <property type="entry name" value="Peptide_chain-rel_eRF1/aRF1"/>
</dbReference>
<dbReference type="eggNOG" id="arCOG01742">
    <property type="taxonomic scope" value="Archaea"/>
</dbReference>
<evidence type="ECO:0000259" key="10">
    <source>
        <dbReference type="SMART" id="SM01194"/>
    </source>
</evidence>
<dbReference type="Proteomes" id="UP000010469">
    <property type="component" value="Chromosome"/>
</dbReference>
<dbReference type="AlphaFoldDB" id="L0AC30"/>
<proteinExistence type="inferred from homology"/>
<keyword evidence="6 9" id="KW-0963">Cytoplasm</keyword>
<organism evidence="11 12">
    <name type="scientific">Caldisphaera lagunensis (strain DSM 15908 / JCM 11604 / ANMR 0165 / IC-154)</name>
    <dbReference type="NCBI Taxonomy" id="1056495"/>
    <lineage>
        <taxon>Archaea</taxon>
        <taxon>Thermoproteota</taxon>
        <taxon>Thermoprotei</taxon>
        <taxon>Acidilobales</taxon>
        <taxon>Caldisphaeraceae</taxon>
        <taxon>Caldisphaera</taxon>
    </lineage>
</organism>